<gene>
    <name evidence="2" type="ORF">MAGMO_0776</name>
</gene>
<dbReference type="SUPFAM" id="SSF159127">
    <property type="entry name" value="HupF/HypC-like"/>
    <property type="match status" value="1"/>
</dbReference>
<protein>
    <submittedName>
        <fullName evidence="2">Putative hydrogenase assembly chaperone hypC/hupF</fullName>
    </submittedName>
</protein>
<reference evidence="2" key="1">
    <citation type="submission" date="2015-04" db="EMBL/GenBank/DDBJ databases">
        <authorList>
            <person name="Syromyatnikov M.Y."/>
            <person name="Popov V.N."/>
        </authorList>
    </citation>
    <scope>NUCLEOTIDE SEQUENCE</scope>
    <source>
        <strain evidence="2">MO-1</strain>
    </source>
</reference>
<dbReference type="GO" id="GO:1902670">
    <property type="term" value="F:carbon dioxide binding"/>
    <property type="evidence" value="ECO:0007669"/>
    <property type="project" value="TreeGrafter"/>
</dbReference>
<sequence>MCLGIPMQVKSIDGFLAQCEAKGVTREVSLFMLQGEVVEVGEYVMVHVGYAIQKMSEADARTTWELLDETLAAFEYPPGYNSHA</sequence>
<dbReference type="InterPro" id="IPR001109">
    <property type="entry name" value="Hydrogenase_HupF/HypC"/>
</dbReference>
<evidence type="ECO:0000256" key="1">
    <source>
        <dbReference type="ARBA" id="ARBA00006018"/>
    </source>
</evidence>
<evidence type="ECO:0000313" key="2">
    <source>
        <dbReference type="EMBL" id="CRH04977.1"/>
    </source>
</evidence>
<dbReference type="Gene3D" id="2.30.30.140">
    <property type="match status" value="1"/>
</dbReference>
<dbReference type="InterPro" id="IPR019812">
    <property type="entry name" value="Hydgase_assmbl_chp_CS"/>
</dbReference>
<dbReference type="Pfam" id="PF01455">
    <property type="entry name" value="HupF_HypC"/>
    <property type="match status" value="1"/>
</dbReference>
<name>A0A1S7LFZ1_MAGMO</name>
<accession>A0A1S7LFZ1</accession>
<dbReference type="PRINTS" id="PR00445">
    <property type="entry name" value="HUPFHYPC"/>
</dbReference>
<dbReference type="PROSITE" id="PS01097">
    <property type="entry name" value="HUPF_HYPC"/>
    <property type="match status" value="1"/>
</dbReference>
<dbReference type="PANTHER" id="PTHR35177:SF2">
    <property type="entry name" value="HYDROGENASE MATURATION FACTOR HYBG"/>
    <property type="match status" value="1"/>
</dbReference>
<dbReference type="EMBL" id="LO017727">
    <property type="protein sequence ID" value="CRH04977.1"/>
    <property type="molecule type" value="Genomic_DNA"/>
</dbReference>
<dbReference type="GO" id="GO:0051604">
    <property type="term" value="P:protein maturation"/>
    <property type="evidence" value="ECO:0007669"/>
    <property type="project" value="TreeGrafter"/>
</dbReference>
<dbReference type="NCBIfam" id="TIGR00074">
    <property type="entry name" value="hypC_hupF"/>
    <property type="match status" value="1"/>
</dbReference>
<dbReference type="PANTHER" id="PTHR35177">
    <property type="entry name" value="HYDROGENASE MATURATION FACTOR HYBG"/>
    <property type="match status" value="1"/>
</dbReference>
<organism evidence="2">
    <name type="scientific">Magnetococcus massalia (strain MO-1)</name>
    <dbReference type="NCBI Taxonomy" id="451514"/>
    <lineage>
        <taxon>Bacteria</taxon>
        <taxon>Pseudomonadati</taxon>
        <taxon>Pseudomonadota</taxon>
        <taxon>Magnetococcia</taxon>
        <taxon>Magnetococcales</taxon>
        <taxon>Magnetococcaceae</taxon>
        <taxon>Magnetococcus</taxon>
    </lineage>
</organism>
<dbReference type="GO" id="GO:0005506">
    <property type="term" value="F:iron ion binding"/>
    <property type="evidence" value="ECO:0007669"/>
    <property type="project" value="TreeGrafter"/>
</dbReference>
<dbReference type="AlphaFoldDB" id="A0A1S7LFZ1"/>
<comment type="similarity">
    <text evidence="1">Belongs to the HupF/HypC family.</text>
</comment>
<proteinExistence type="inferred from homology"/>